<dbReference type="EMBL" id="MFZH01000011">
    <property type="protein sequence ID" value="OGK19465.1"/>
    <property type="molecule type" value="Genomic_DNA"/>
</dbReference>
<reference evidence="5 6" key="1">
    <citation type="journal article" date="2016" name="Nat. Commun.">
        <title>Thousands of microbial genomes shed light on interconnected biogeochemical processes in an aquifer system.</title>
        <authorList>
            <person name="Anantharaman K."/>
            <person name="Brown C.T."/>
            <person name="Hug L.A."/>
            <person name="Sharon I."/>
            <person name="Castelle C.J."/>
            <person name="Probst A.J."/>
            <person name="Thomas B.C."/>
            <person name="Singh A."/>
            <person name="Wilkins M.J."/>
            <person name="Karaoz U."/>
            <person name="Brodie E.L."/>
            <person name="Williams K.H."/>
            <person name="Hubbard S.S."/>
            <person name="Banfield J.F."/>
        </authorList>
    </citation>
    <scope>NUCLEOTIDE SEQUENCE [LARGE SCALE GENOMIC DNA]</scope>
</reference>
<evidence type="ECO:0000256" key="1">
    <source>
        <dbReference type="ARBA" id="ARBA00006739"/>
    </source>
</evidence>
<dbReference type="PANTHER" id="PTHR43179">
    <property type="entry name" value="RHAMNOSYLTRANSFERASE WBBL"/>
    <property type="match status" value="1"/>
</dbReference>
<evidence type="ECO:0000313" key="5">
    <source>
        <dbReference type="EMBL" id="OGK19465.1"/>
    </source>
</evidence>
<dbReference type="CDD" id="cd04186">
    <property type="entry name" value="GT_2_like_c"/>
    <property type="match status" value="1"/>
</dbReference>
<sequence>MSKPPLISIIITDFNAKRWLDKCISSIKTQKFIDYEIVFVNDGSTDGSFEYVKKKFPDCIFVNNITNVGFASANNAGATVARGEFLFFLNADTYLEIDTLQKLEQSLKKNPKIHYAQLDIRRYDKANMDGEACTFQIDRFGYPIWSGREENPFYADAAAMIIKKDLFFKIGGFDERFYIYLEDLDLAWRARLVGEEVYYLPKIYVYHFAGGTSVSTQIKEGTYATTIRRRYDAQKNNLRTLLKNLEPINLIWALPGSIALASGEGFLYLLRGNIWGFVAMHKAILWNIVSIHDTLKQRETVQDLRTVHDSVIYLHVDKRISKIASFFTHGIPSMKT</sequence>
<name>A0A1F7GKS1_9BACT</name>
<dbReference type="Proteomes" id="UP000176850">
    <property type="component" value="Unassembled WGS sequence"/>
</dbReference>
<accession>A0A1F7GKS1</accession>
<keyword evidence="3" id="KW-0808">Transferase</keyword>
<gene>
    <name evidence="5" type="ORF">A2799_04865</name>
</gene>
<dbReference type="Gene3D" id="3.90.550.10">
    <property type="entry name" value="Spore Coat Polysaccharide Biosynthesis Protein SpsA, Chain A"/>
    <property type="match status" value="1"/>
</dbReference>
<proteinExistence type="inferred from homology"/>
<comment type="caution">
    <text evidence="5">The sequence shown here is derived from an EMBL/GenBank/DDBJ whole genome shotgun (WGS) entry which is preliminary data.</text>
</comment>
<dbReference type="InterPro" id="IPR001173">
    <property type="entry name" value="Glyco_trans_2-like"/>
</dbReference>
<keyword evidence="2" id="KW-0328">Glycosyltransferase</keyword>
<evidence type="ECO:0000256" key="2">
    <source>
        <dbReference type="ARBA" id="ARBA00022676"/>
    </source>
</evidence>
<dbReference type="AlphaFoldDB" id="A0A1F7GKS1"/>
<evidence type="ECO:0000259" key="4">
    <source>
        <dbReference type="Pfam" id="PF00535"/>
    </source>
</evidence>
<organism evidence="5 6">
    <name type="scientific">Candidatus Roizmanbacteria bacterium RIFCSPHIGHO2_01_FULL_39_24</name>
    <dbReference type="NCBI Taxonomy" id="1802032"/>
    <lineage>
        <taxon>Bacteria</taxon>
        <taxon>Candidatus Roizmaniibacteriota</taxon>
    </lineage>
</organism>
<dbReference type="InterPro" id="IPR029044">
    <property type="entry name" value="Nucleotide-diphossugar_trans"/>
</dbReference>
<feature type="domain" description="Glycosyltransferase 2-like" evidence="4">
    <location>
        <begin position="8"/>
        <end position="129"/>
    </location>
</feature>
<evidence type="ECO:0000256" key="3">
    <source>
        <dbReference type="ARBA" id="ARBA00022679"/>
    </source>
</evidence>
<dbReference type="Pfam" id="PF00535">
    <property type="entry name" value="Glycos_transf_2"/>
    <property type="match status" value="1"/>
</dbReference>
<comment type="similarity">
    <text evidence="1">Belongs to the glycosyltransferase 2 family.</text>
</comment>
<dbReference type="GO" id="GO:0016757">
    <property type="term" value="F:glycosyltransferase activity"/>
    <property type="evidence" value="ECO:0007669"/>
    <property type="project" value="UniProtKB-KW"/>
</dbReference>
<protein>
    <recommendedName>
        <fullName evidence="4">Glycosyltransferase 2-like domain-containing protein</fullName>
    </recommendedName>
</protein>
<evidence type="ECO:0000313" key="6">
    <source>
        <dbReference type="Proteomes" id="UP000176850"/>
    </source>
</evidence>
<dbReference type="SUPFAM" id="SSF53448">
    <property type="entry name" value="Nucleotide-diphospho-sugar transferases"/>
    <property type="match status" value="1"/>
</dbReference>
<dbReference type="PANTHER" id="PTHR43179:SF12">
    <property type="entry name" value="GALACTOFURANOSYLTRANSFERASE GLFT2"/>
    <property type="match status" value="1"/>
</dbReference>